<dbReference type="GO" id="GO:0051224">
    <property type="term" value="P:negative regulation of protein transport"/>
    <property type="evidence" value="ECO:0007669"/>
    <property type="project" value="UniProtKB-UniRule"/>
</dbReference>
<comment type="similarity">
    <text evidence="4">Belongs to the NapD family.</text>
</comment>
<reference evidence="5 6" key="1">
    <citation type="submission" date="2020-08" db="EMBL/GenBank/DDBJ databases">
        <title>Genomic Encyclopedia of Type Strains, Phase III (KMG-III): the genomes of soil and plant-associated and newly described type strains.</title>
        <authorList>
            <person name="Whitman W."/>
        </authorList>
    </citation>
    <scope>NUCLEOTIDE SEQUENCE [LARGE SCALE GENOMIC DNA]</scope>
    <source>
        <strain evidence="5 6">CECT 8897</strain>
    </source>
</reference>
<dbReference type="HAMAP" id="MF_02200">
    <property type="entry name" value="NapD"/>
    <property type="match status" value="1"/>
</dbReference>
<sequence length="100" mass="10633">MLPPSVARSAQDDTDIHIAGLIVHASRTELAAVRSHIALLPRAIVHAADADGRMVVTLETDSSQRALDCMDALRALPGVLNVALVYQHAEPAAAMDEEVE</sequence>
<dbReference type="GO" id="GO:0005737">
    <property type="term" value="C:cytoplasm"/>
    <property type="evidence" value="ECO:0007669"/>
    <property type="project" value="UniProtKB-SubCell"/>
</dbReference>
<comment type="caution">
    <text evidence="5">The sequence shown here is derived from an EMBL/GenBank/DDBJ whole genome shotgun (WGS) entry which is preliminary data.</text>
</comment>
<dbReference type="GO" id="GO:0005048">
    <property type="term" value="F:signal sequence binding"/>
    <property type="evidence" value="ECO:0007669"/>
    <property type="project" value="UniProtKB-UniRule"/>
</dbReference>
<evidence type="ECO:0000256" key="1">
    <source>
        <dbReference type="ARBA" id="ARBA00004496"/>
    </source>
</evidence>
<comment type="subcellular location">
    <subcellularLocation>
        <location evidence="1 4">Cytoplasm</location>
    </subcellularLocation>
</comment>
<organism evidence="5 6">
    <name type="scientific">Pseudoduganella violacea</name>
    <dbReference type="NCBI Taxonomy" id="1715466"/>
    <lineage>
        <taxon>Bacteria</taxon>
        <taxon>Pseudomonadati</taxon>
        <taxon>Pseudomonadota</taxon>
        <taxon>Betaproteobacteria</taxon>
        <taxon>Burkholderiales</taxon>
        <taxon>Oxalobacteraceae</taxon>
        <taxon>Telluria group</taxon>
        <taxon>Pseudoduganella</taxon>
    </lineage>
</organism>
<dbReference type="PANTHER" id="PTHR38603:SF1">
    <property type="entry name" value="CHAPERONE NAPD"/>
    <property type="match status" value="1"/>
</dbReference>
<dbReference type="Gene3D" id="3.30.70.920">
    <property type="match status" value="1"/>
</dbReference>
<evidence type="ECO:0000256" key="2">
    <source>
        <dbReference type="ARBA" id="ARBA00022490"/>
    </source>
</evidence>
<dbReference type="PANTHER" id="PTHR38603">
    <property type="entry name" value="CHAPERONE NAPD"/>
    <property type="match status" value="1"/>
</dbReference>
<keyword evidence="6" id="KW-1185">Reference proteome</keyword>
<evidence type="ECO:0000256" key="3">
    <source>
        <dbReference type="ARBA" id="ARBA00023186"/>
    </source>
</evidence>
<gene>
    <name evidence="4" type="primary">napD</name>
    <name evidence="5" type="ORF">FHS03_004023</name>
</gene>
<dbReference type="EMBL" id="JACHXD010000012">
    <property type="protein sequence ID" value="MBB3120950.1"/>
    <property type="molecule type" value="Genomic_DNA"/>
</dbReference>
<evidence type="ECO:0000313" key="5">
    <source>
        <dbReference type="EMBL" id="MBB3120950.1"/>
    </source>
</evidence>
<accession>A0A7W5FVF4</accession>
<evidence type="ECO:0000313" key="6">
    <source>
        <dbReference type="Proteomes" id="UP000541535"/>
    </source>
</evidence>
<dbReference type="Proteomes" id="UP000541535">
    <property type="component" value="Unassembled WGS sequence"/>
</dbReference>
<comment type="function">
    <text evidence="4">Chaperone for NapA, the catalytic subunit of the periplasmic nitrate reductase. It binds directly and specifically to the twin-arginine signal peptide of NapA, preventing premature interaction with the Tat translocase and premature export.</text>
</comment>
<dbReference type="Pfam" id="PF03927">
    <property type="entry name" value="NapD"/>
    <property type="match status" value="1"/>
</dbReference>
<keyword evidence="3 4" id="KW-0143">Chaperone</keyword>
<comment type="subunit">
    <text evidence="4">Interacts with the cytoplasmic NapA precursor.</text>
</comment>
<keyword evidence="2 4" id="KW-0963">Cytoplasm</keyword>
<evidence type="ECO:0000256" key="4">
    <source>
        <dbReference type="HAMAP-Rule" id="MF_02200"/>
    </source>
</evidence>
<protein>
    <recommendedName>
        <fullName evidence="4">Chaperone NapD</fullName>
    </recommendedName>
    <alternativeName>
        <fullName evidence="4">NapA signal peptide-binding chaperone NapD</fullName>
    </alternativeName>
</protein>
<proteinExistence type="inferred from homology"/>
<dbReference type="InterPro" id="IPR005623">
    <property type="entry name" value="Chaperone_NapD_NO3_reduct"/>
</dbReference>
<dbReference type="AlphaFoldDB" id="A0A7W5FVF4"/>
<dbReference type="RefSeq" id="WP_183442694.1">
    <property type="nucleotide sequence ID" value="NZ_JACHXD010000012.1"/>
</dbReference>
<name>A0A7W5FVF4_9BURK</name>